<dbReference type="NCBIfam" id="TIGR00121">
    <property type="entry name" value="birA_ligase"/>
    <property type="match status" value="1"/>
</dbReference>
<reference evidence="7" key="1">
    <citation type="submission" date="2016-11" db="EMBL/GenBank/DDBJ databases">
        <authorList>
            <person name="Varghese N."/>
            <person name="Submissions S."/>
        </authorList>
    </citation>
    <scope>NUCLEOTIDE SEQUENCE [LARGE SCALE GENOMIC DNA]</scope>
    <source>
        <strain evidence="7">DSM 24579</strain>
    </source>
</reference>
<dbReference type="CDD" id="cd16442">
    <property type="entry name" value="BPL"/>
    <property type="match status" value="1"/>
</dbReference>
<dbReference type="Gene3D" id="3.30.930.10">
    <property type="entry name" value="Bira Bifunctional Protein, Domain 2"/>
    <property type="match status" value="1"/>
</dbReference>
<keyword evidence="2" id="KW-0092">Biotin</keyword>
<dbReference type="InterPro" id="IPR003142">
    <property type="entry name" value="BPL_C"/>
</dbReference>
<dbReference type="AlphaFoldDB" id="A0A1M5GVS8"/>
<proteinExistence type="predicted"/>
<dbReference type="SUPFAM" id="SSF55681">
    <property type="entry name" value="Class II aaRS and biotin synthetases"/>
    <property type="match status" value="1"/>
</dbReference>
<dbReference type="OrthoDB" id="9807064at2"/>
<sequence>MRIIKVNAINSTNEFVRELYRKNPGIESFCVVAKTQTKGRGQRGTGWASNTGENLTFSVLYPGITLAIKQQFLLSAIVSLAVLEVLQKLDIPALSVKWPNDIMSARHKIAGILIENVLKGEQIAASVIGVGLNVNQVSFPNLPQAGSLKLVTGNDFNLEELLIKISDKLEEKINGISSEEDSVLKEYESKMFRRNIVSTFQYPNGDYVSGIIRGITNSGRLKVEIEDSVIKTFDLKEVKLMF</sequence>
<dbReference type="Proteomes" id="UP000183945">
    <property type="component" value="Unassembled WGS sequence"/>
</dbReference>
<dbReference type="InterPro" id="IPR004143">
    <property type="entry name" value="BPL_LPL_catalytic"/>
</dbReference>
<dbReference type="EMBL" id="FQVT01000004">
    <property type="protein sequence ID" value="SHG07705.1"/>
    <property type="molecule type" value="Genomic_DNA"/>
</dbReference>
<dbReference type="PROSITE" id="PS51733">
    <property type="entry name" value="BPL_LPL_CATALYTIC"/>
    <property type="match status" value="1"/>
</dbReference>
<organism evidence="6 7">
    <name type="scientific">Salegentibacter echinorum</name>
    <dbReference type="NCBI Taxonomy" id="1073325"/>
    <lineage>
        <taxon>Bacteria</taxon>
        <taxon>Pseudomonadati</taxon>
        <taxon>Bacteroidota</taxon>
        <taxon>Flavobacteriia</taxon>
        <taxon>Flavobacteriales</taxon>
        <taxon>Flavobacteriaceae</taxon>
        <taxon>Salegentibacter</taxon>
    </lineage>
</organism>
<dbReference type="Pfam" id="PF03099">
    <property type="entry name" value="BPL_LplA_LipB"/>
    <property type="match status" value="1"/>
</dbReference>
<dbReference type="STRING" id="1073325.SAMN05444483_104328"/>
<evidence type="ECO:0000256" key="4">
    <source>
        <dbReference type="ARBA" id="ARBA00047846"/>
    </source>
</evidence>
<protein>
    <recommendedName>
        <fullName evidence="3">biotin--[biotin carboxyl-carrier protein] ligase</fullName>
        <ecNumber evidence="3">6.3.4.15</ecNumber>
    </recommendedName>
</protein>
<comment type="catalytic activity">
    <reaction evidence="4">
        <text>biotin + L-lysyl-[protein] + ATP = N(6)-biotinyl-L-lysyl-[protein] + AMP + diphosphate + H(+)</text>
        <dbReference type="Rhea" id="RHEA:11756"/>
        <dbReference type="Rhea" id="RHEA-COMP:9752"/>
        <dbReference type="Rhea" id="RHEA-COMP:10505"/>
        <dbReference type="ChEBI" id="CHEBI:15378"/>
        <dbReference type="ChEBI" id="CHEBI:29969"/>
        <dbReference type="ChEBI" id="CHEBI:30616"/>
        <dbReference type="ChEBI" id="CHEBI:33019"/>
        <dbReference type="ChEBI" id="CHEBI:57586"/>
        <dbReference type="ChEBI" id="CHEBI:83144"/>
        <dbReference type="ChEBI" id="CHEBI:456215"/>
        <dbReference type="EC" id="6.3.4.15"/>
    </reaction>
</comment>
<dbReference type="EC" id="6.3.4.15" evidence="3"/>
<dbReference type="Pfam" id="PF02237">
    <property type="entry name" value="BPL_C"/>
    <property type="match status" value="1"/>
</dbReference>
<evidence type="ECO:0000259" key="5">
    <source>
        <dbReference type="PROSITE" id="PS51733"/>
    </source>
</evidence>
<evidence type="ECO:0000313" key="7">
    <source>
        <dbReference type="Proteomes" id="UP000183945"/>
    </source>
</evidence>
<dbReference type="PANTHER" id="PTHR12835:SF5">
    <property type="entry name" value="BIOTIN--PROTEIN LIGASE"/>
    <property type="match status" value="1"/>
</dbReference>
<dbReference type="GO" id="GO:0005737">
    <property type="term" value="C:cytoplasm"/>
    <property type="evidence" value="ECO:0007669"/>
    <property type="project" value="TreeGrafter"/>
</dbReference>
<dbReference type="RefSeq" id="WP_072879039.1">
    <property type="nucleotide sequence ID" value="NZ_FQVT01000004.1"/>
</dbReference>
<dbReference type="InterPro" id="IPR004408">
    <property type="entry name" value="Biotin_CoA_COase_ligase"/>
</dbReference>
<name>A0A1M5GVS8_SALEC</name>
<evidence type="ECO:0000256" key="2">
    <source>
        <dbReference type="ARBA" id="ARBA00023267"/>
    </source>
</evidence>
<keyword evidence="1 6" id="KW-0436">Ligase</keyword>
<dbReference type="GO" id="GO:0004077">
    <property type="term" value="F:biotin--[biotin carboxyl-carrier protein] ligase activity"/>
    <property type="evidence" value="ECO:0007669"/>
    <property type="project" value="UniProtKB-EC"/>
</dbReference>
<evidence type="ECO:0000256" key="1">
    <source>
        <dbReference type="ARBA" id="ARBA00022598"/>
    </source>
</evidence>
<feature type="domain" description="BPL/LPL catalytic" evidence="5">
    <location>
        <begin position="1"/>
        <end position="177"/>
    </location>
</feature>
<dbReference type="PANTHER" id="PTHR12835">
    <property type="entry name" value="BIOTIN PROTEIN LIGASE"/>
    <property type="match status" value="1"/>
</dbReference>
<keyword evidence="7" id="KW-1185">Reference proteome</keyword>
<gene>
    <name evidence="6" type="ORF">SAMN05444483_104328</name>
</gene>
<evidence type="ECO:0000256" key="3">
    <source>
        <dbReference type="ARBA" id="ARBA00024227"/>
    </source>
</evidence>
<evidence type="ECO:0000313" key="6">
    <source>
        <dbReference type="EMBL" id="SHG07705.1"/>
    </source>
</evidence>
<accession>A0A1M5GVS8</accession>
<dbReference type="InterPro" id="IPR045864">
    <property type="entry name" value="aa-tRNA-synth_II/BPL/LPL"/>
</dbReference>